<reference evidence="1" key="1">
    <citation type="journal article" date="2014" name="PLoS ONE">
        <title>Transcriptome-Based Identification of ABC Transporters in the Western Tarnished Plant Bug Lygus hesperus.</title>
        <authorList>
            <person name="Hull J.J."/>
            <person name="Chaney K."/>
            <person name="Geib S.M."/>
            <person name="Fabrick J.A."/>
            <person name="Brent C.S."/>
            <person name="Walsh D."/>
            <person name="Lavine L.C."/>
        </authorList>
    </citation>
    <scope>NUCLEOTIDE SEQUENCE</scope>
</reference>
<sequence>MNPVITRIAPKIYKGGKCCFFHTASTTIANGVVKDSPNVATTGEVSTTLCAHSTSLKFVPISVFSTRGQNCLGVGKAKCSTPEVCKMIIPGHRKNKLITPTAPNTMPIA</sequence>
<dbReference type="EMBL" id="GDHC01016731">
    <property type="protein sequence ID" value="JAQ01898.1"/>
    <property type="molecule type" value="Transcribed_RNA"/>
</dbReference>
<accession>A0A0A9W698</accession>
<name>A0A0A9W698_LYGHE</name>
<dbReference type="EMBL" id="GBHO01040285">
    <property type="protein sequence ID" value="JAG03319.1"/>
    <property type="molecule type" value="Transcribed_RNA"/>
</dbReference>
<proteinExistence type="predicted"/>
<evidence type="ECO:0000313" key="2">
    <source>
        <dbReference type="EMBL" id="JAG03321.1"/>
    </source>
</evidence>
<evidence type="ECO:0000313" key="3">
    <source>
        <dbReference type="EMBL" id="JAQ01898.1"/>
    </source>
</evidence>
<evidence type="ECO:0000313" key="1">
    <source>
        <dbReference type="EMBL" id="JAG03319.1"/>
    </source>
</evidence>
<protein>
    <submittedName>
        <fullName evidence="1">Uncharacterized protein</fullName>
    </submittedName>
</protein>
<reference evidence="1" key="2">
    <citation type="submission" date="2014-07" db="EMBL/GenBank/DDBJ databases">
        <authorList>
            <person name="Hull J."/>
        </authorList>
    </citation>
    <scope>NUCLEOTIDE SEQUENCE</scope>
</reference>
<dbReference type="AlphaFoldDB" id="A0A0A9W698"/>
<dbReference type="EMBL" id="GBHO01040283">
    <property type="protein sequence ID" value="JAG03321.1"/>
    <property type="molecule type" value="Transcribed_RNA"/>
</dbReference>
<reference evidence="3" key="3">
    <citation type="journal article" date="2016" name="Gigascience">
        <title>De novo construction of an expanded transcriptome assembly for the western tarnished plant bug, Lygus hesperus.</title>
        <authorList>
            <person name="Tassone E.E."/>
            <person name="Geib S.M."/>
            <person name="Hall B."/>
            <person name="Fabrick J.A."/>
            <person name="Brent C.S."/>
            <person name="Hull J.J."/>
        </authorList>
    </citation>
    <scope>NUCLEOTIDE SEQUENCE</scope>
</reference>
<gene>
    <name evidence="2" type="ORF">CM83_39846</name>
    <name evidence="1" type="ORF">CM83_39848</name>
    <name evidence="3" type="ORF">g.41544</name>
</gene>
<organism evidence="1">
    <name type="scientific">Lygus hesperus</name>
    <name type="common">Western plant bug</name>
    <dbReference type="NCBI Taxonomy" id="30085"/>
    <lineage>
        <taxon>Eukaryota</taxon>
        <taxon>Metazoa</taxon>
        <taxon>Ecdysozoa</taxon>
        <taxon>Arthropoda</taxon>
        <taxon>Hexapoda</taxon>
        <taxon>Insecta</taxon>
        <taxon>Pterygota</taxon>
        <taxon>Neoptera</taxon>
        <taxon>Paraneoptera</taxon>
        <taxon>Hemiptera</taxon>
        <taxon>Heteroptera</taxon>
        <taxon>Panheteroptera</taxon>
        <taxon>Cimicomorpha</taxon>
        <taxon>Miridae</taxon>
        <taxon>Mirini</taxon>
        <taxon>Lygus</taxon>
    </lineage>
</organism>